<keyword evidence="1" id="KW-0732">Signal</keyword>
<dbReference type="EMBL" id="MPTD01000002">
    <property type="protein sequence ID" value="OMD55124.1"/>
    <property type="molecule type" value="Genomic_DNA"/>
</dbReference>
<accession>A0ABX3HUU3</accession>
<evidence type="ECO:0000313" key="3">
    <source>
        <dbReference type="Proteomes" id="UP000187313"/>
    </source>
</evidence>
<evidence type="ECO:0000313" key="2">
    <source>
        <dbReference type="EMBL" id="OMD55124.1"/>
    </source>
</evidence>
<dbReference type="Proteomes" id="UP000187313">
    <property type="component" value="Unassembled WGS sequence"/>
</dbReference>
<keyword evidence="3" id="KW-1185">Reference proteome</keyword>
<proteinExistence type="predicted"/>
<dbReference type="RefSeq" id="WP_076298230.1">
    <property type="nucleotide sequence ID" value="NZ_MPTD01000002.1"/>
</dbReference>
<evidence type="ECO:0000256" key="1">
    <source>
        <dbReference type="SAM" id="SignalP"/>
    </source>
</evidence>
<comment type="caution">
    <text evidence="2">The sequence shown here is derived from an EMBL/GenBank/DDBJ whole genome shotgun (WGS) entry which is preliminary data.</text>
</comment>
<gene>
    <name evidence="2" type="ORF">BSK51_03475</name>
</gene>
<evidence type="ECO:0008006" key="4">
    <source>
        <dbReference type="Google" id="ProtNLM"/>
    </source>
</evidence>
<name>A0ABX3HUU3_9BACL</name>
<reference evidence="2 3" key="1">
    <citation type="submission" date="2016-10" db="EMBL/GenBank/DDBJ databases">
        <title>Paenibacillus species isolates.</title>
        <authorList>
            <person name="Beno S.M."/>
        </authorList>
    </citation>
    <scope>NUCLEOTIDE SEQUENCE [LARGE SCALE GENOMIC DNA]</scope>
    <source>
        <strain evidence="2 3">FSL R5-0923</strain>
    </source>
</reference>
<protein>
    <recommendedName>
        <fullName evidence="4">DUF4179 domain-containing protein</fullName>
    </recommendedName>
</protein>
<sequence>MKKSFSIIFAAIIVMLVFTNQSYANPSKSPPSLDSTDTLYVSTDLVAIIDHSTNKADVVNVTTNKVVNLSNDTHTILDLNVMKNPQKIVLLKKSNGNAITKTVFSYAGEQISKTEIPLKGVADKIKWVAPTGKVNERIMVQFGDSFNLYQYPWKMPSVSFNAKINDTGYESVNVQGWDFVGYPYLAIKYQAQGIMSDDFFVRTINLFHHNEKMFKDFNADIKLKFNGANLAVYTSYIYQPAPANAKRPVSGDSQNVFRLMNVATGSAVTSIKQAFKEEGNLSGWKTDFINNQVFVGDVLEQTWSLFSQEGAQIVKDQKWPGNGKSKFLNYNLTTKIAYFLEYSAGEISVIANPIH</sequence>
<feature type="signal peptide" evidence="1">
    <location>
        <begin position="1"/>
        <end position="24"/>
    </location>
</feature>
<feature type="chain" id="PRO_5046954985" description="DUF4179 domain-containing protein" evidence="1">
    <location>
        <begin position="25"/>
        <end position="355"/>
    </location>
</feature>
<organism evidence="2 3">
    <name type="scientific">Paenibacillus odorifer</name>
    <dbReference type="NCBI Taxonomy" id="189426"/>
    <lineage>
        <taxon>Bacteria</taxon>
        <taxon>Bacillati</taxon>
        <taxon>Bacillota</taxon>
        <taxon>Bacilli</taxon>
        <taxon>Bacillales</taxon>
        <taxon>Paenibacillaceae</taxon>
        <taxon>Paenibacillus</taxon>
    </lineage>
</organism>